<organism evidence="3 4">
    <name type="scientific">Sphingomonas oryzagri</name>
    <dbReference type="NCBI Taxonomy" id="3042314"/>
    <lineage>
        <taxon>Bacteria</taxon>
        <taxon>Pseudomonadati</taxon>
        <taxon>Pseudomonadota</taxon>
        <taxon>Alphaproteobacteria</taxon>
        <taxon>Sphingomonadales</taxon>
        <taxon>Sphingomonadaceae</taxon>
        <taxon>Sphingomonas</taxon>
    </lineage>
</organism>
<evidence type="ECO:0000256" key="2">
    <source>
        <dbReference type="SAM" id="SignalP"/>
    </source>
</evidence>
<sequence length="188" mass="21020">MKTHLLLGSALLLLVAPDIALAQDHARPAQGGGHGRPPVAKPAQQRPAPSRPGPSRPTPPRPGTGGPAIQPPRPAKPVRPERPKPPVKPGHGWQKPRPPHKPGIRPPNFRPIHRPGWQYPRGYSYRRWTIGLLLPHLFLSSRYYFDDYANYGFGPPPYGCRWVRYGPDLLLVDVRTGRIRDVIYGAFY</sequence>
<dbReference type="InterPro" id="IPR024572">
    <property type="entry name" value="RcnB"/>
</dbReference>
<dbReference type="RefSeq" id="WP_281046146.1">
    <property type="nucleotide sequence ID" value="NZ_JARYGZ010000004.1"/>
</dbReference>
<evidence type="ECO:0000313" key="3">
    <source>
        <dbReference type="EMBL" id="MDH7640793.1"/>
    </source>
</evidence>
<dbReference type="EMBL" id="JARYGZ010000004">
    <property type="protein sequence ID" value="MDH7640793.1"/>
    <property type="molecule type" value="Genomic_DNA"/>
</dbReference>
<proteinExistence type="predicted"/>
<gene>
    <name evidence="3" type="ORF">QGN17_18820</name>
</gene>
<comment type="caution">
    <text evidence="3">The sequence shown here is derived from an EMBL/GenBank/DDBJ whole genome shotgun (WGS) entry which is preliminary data.</text>
</comment>
<dbReference type="Pfam" id="PF11776">
    <property type="entry name" value="RcnB"/>
    <property type="match status" value="1"/>
</dbReference>
<dbReference type="Proteomes" id="UP001160625">
    <property type="component" value="Unassembled WGS sequence"/>
</dbReference>
<feature type="chain" id="PRO_5045918313" evidence="2">
    <location>
        <begin position="23"/>
        <end position="188"/>
    </location>
</feature>
<evidence type="ECO:0000256" key="1">
    <source>
        <dbReference type="SAM" id="MobiDB-lite"/>
    </source>
</evidence>
<keyword evidence="4" id="KW-1185">Reference proteome</keyword>
<keyword evidence="2" id="KW-0732">Signal</keyword>
<name>A0ABT6N6S7_9SPHN</name>
<evidence type="ECO:0000313" key="4">
    <source>
        <dbReference type="Proteomes" id="UP001160625"/>
    </source>
</evidence>
<dbReference type="Gene3D" id="3.10.450.160">
    <property type="entry name" value="inner membrane protein cigr"/>
    <property type="match status" value="1"/>
</dbReference>
<protein>
    <submittedName>
        <fullName evidence="3">RcnB family protein</fullName>
    </submittedName>
</protein>
<feature type="region of interest" description="Disordered" evidence="1">
    <location>
        <begin position="26"/>
        <end position="111"/>
    </location>
</feature>
<reference evidence="3" key="1">
    <citation type="submission" date="2023-04" db="EMBL/GenBank/DDBJ databases">
        <title>Sphingomonas sp. MAHUQ-71 isolated from rice field.</title>
        <authorList>
            <person name="Huq M.A."/>
        </authorList>
    </citation>
    <scope>NUCLEOTIDE SEQUENCE</scope>
    <source>
        <strain evidence="3">MAHUQ-71</strain>
    </source>
</reference>
<accession>A0ABT6N6S7</accession>
<feature type="compositionally biased region" description="Pro residues" evidence="1">
    <location>
        <begin position="49"/>
        <end position="62"/>
    </location>
</feature>
<feature type="signal peptide" evidence="2">
    <location>
        <begin position="1"/>
        <end position="22"/>
    </location>
</feature>